<sequence>MNSLKEFIKRNEKIILLSATFTCVFLLGFFTGKIGGRAGVQPLINIEKSPIHSTILRGDIQSQAVLGENILENGVVCRIKGNISSSSRIYHLPGGSFYDRTDPEMCFNTEAEAQAAGFRKSSR</sequence>
<evidence type="ECO:0000313" key="1">
    <source>
        <dbReference type="EMBL" id="OGE86632.1"/>
    </source>
</evidence>
<comment type="caution">
    <text evidence="1">The sequence shown here is derived from an EMBL/GenBank/DDBJ whole genome shotgun (WGS) entry which is preliminary data.</text>
</comment>
<name>A0A1F5PA97_9BACT</name>
<protein>
    <recommendedName>
        <fullName evidence="3">TNase-like domain-containing protein</fullName>
    </recommendedName>
</protein>
<dbReference type="STRING" id="1817832.A3J48_01675"/>
<dbReference type="AlphaFoldDB" id="A0A1F5PA97"/>
<accession>A0A1F5PA97</accession>
<dbReference type="Proteomes" id="UP000176786">
    <property type="component" value="Unassembled WGS sequence"/>
</dbReference>
<evidence type="ECO:0008006" key="3">
    <source>
        <dbReference type="Google" id="ProtNLM"/>
    </source>
</evidence>
<evidence type="ECO:0000313" key="2">
    <source>
        <dbReference type="Proteomes" id="UP000176786"/>
    </source>
</evidence>
<gene>
    <name evidence="1" type="ORF">A3J48_01675</name>
</gene>
<organism evidence="1 2">
    <name type="scientific">Candidatus Doudnabacteria bacterium RIFCSPHIGHO2_02_FULL_46_11</name>
    <dbReference type="NCBI Taxonomy" id="1817832"/>
    <lineage>
        <taxon>Bacteria</taxon>
        <taxon>Candidatus Doudnaibacteriota</taxon>
    </lineage>
</organism>
<reference evidence="1 2" key="1">
    <citation type="journal article" date="2016" name="Nat. Commun.">
        <title>Thousands of microbial genomes shed light on interconnected biogeochemical processes in an aquifer system.</title>
        <authorList>
            <person name="Anantharaman K."/>
            <person name="Brown C.T."/>
            <person name="Hug L.A."/>
            <person name="Sharon I."/>
            <person name="Castelle C.J."/>
            <person name="Probst A.J."/>
            <person name="Thomas B.C."/>
            <person name="Singh A."/>
            <person name="Wilkins M.J."/>
            <person name="Karaoz U."/>
            <person name="Brodie E.L."/>
            <person name="Williams K.H."/>
            <person name="Hubbard S.S."/>
            <person name="Banfield J.F."/>
        </authorList>
    </citation>
    <scope>NUCLEOTIDE SEQUENCE [LARGE SCALE GENOMIC DNA]</scope>
</reference>
<dbReference type="EMBL" id="MFES01000001">
    <property type="protein sequence ID" value="OGE86632.1"/>
    <property type="molecule type" value="Genomic_DNA"/>
</dbReference>
<proteinExistence type="predicted"/>